<dbReference type="InterPro" id="IPR050259">
    <property type="entry name" value="SDR"/>
</dbReference>
<dbReference type="RefSeq" id="WP_132804684.1">
    <property type="nucleotide sequence ID" value="NZ_SMAK01000001.1"/>
</dbReference>
<comment type="similarity">
    <text evidence="1">Belongs to the short-chain dehydrogenases/reductases (SDR) family.</text>
</comment>
<reference evidence="3 4" key="1">
    <citation type="submission" date="2019-03" db="EMBL/GenBank/DDBJ databases">
        <title>Genomic Encyclopedia of Type Strains, Phase IV (KMG-IV): sequencing the most valuable type-strain genomes for metagenomic binning, comparative biology and taxonomic classification.</title>
        <authorList>
            <person name="Goeker M."/>
        </authorList>
    </citation>
    <scope>NUCLEOTIDE SEQUENCE [LARGE SCALE GENOMIC DNA]</scope>
    <source>
        <strain evidence="3 4">DSM 19345</strain>
    </source>
</reference>
<proteinExistence type="inferred from homology"/>
<comment type="caution">
    <text evidence="3">The sequence shown here is derived from an EMBL/GenBank/DDBJ whole genome shotgun (WGS) entry which is preliminary data.</text>
</comment>
<dbReference type="PANTHER" id="PTHR42879:SF2">
    <property type="entry name" value="3-OXOACYL-[ACYL-CARRIER-PROTEIN] REDUCTASE FABG"/>
    <property type="match status" value="1"/>
</dbReference>
<protein>
    <submittedName>
        <fullName evidence="3">NAD(P)-dependent dehydrogenase (Short-subunit alcohol dehydrogenase family)</fullName>
    </submittedName>
</protein>
<organism evidence="3 4">
    <name type="scientific">Tepidamorphus gemmatus</name>
    <dbReference type="NCBI Taxonomy" id="747076"/>
    <lineage>
        <taxon>Bacteria</taxon>
        <taxon>Pseudomonadati</taxon>
        <taxon>Pseudomonadota</taxon>
        <taxon>Alphaproteobacteria</taxon>
        <taxon>Hyphomicrobiales</taxon>
        <taxon>Tepidamorphaceae</taxon>
        <taxon>Tepidamorphus</taxon>
    </lineage>
</organism>
<dbReference type="InterPro" id="IPR002347">
    <property type="entry name" value="SDR_fam"/>
</dbReference>
<name>A0A4R3MH14_9HYPH</name>
<dbReference type="PRINTS" id="PR00080">
    <property type="entry name" value="SDRFAMILY"/>
</dbReference>
<dbReference type="AlphaFoldDB" id="A0A4R3MH14"/>
<dbReference type="GO" id="GO:0016491">
    <property type="term" value="F:oxidoreductase activity"/>
    <property type="evidence" value="ECO:0007669"/>
    <property type="project" value="UniProtKB-KW"/>
</dbReference>
<evidence type="ECO:0000256" key="1">
    <source>
        <dbReference type="ARBA" id="ARBA00006484"/>
    </source>
</evidence>
<dbReference type="PROSITE" id="PS00061">
    <property type="entry name" value="ADH_SHORT"/>
    <property type="match status" value="1"/>
</dbReference>
<dbReference type="OrthoDB" id="9804774at2"/>
<dbReference type="SUPFAM" id="SSF51735">
    <property type="entry name" value="NAD(P)-binding Rossmann-fold domains"/>
    <property type="match status" value="1"/>
</dbReference>
<dbReference type="Pfam" id="PF13561">
    <property type="entry name" value="adh_short_C2"/>
    <property type="match status" value="1"/>
</dbReference>
<keyword evidence="2" id="KW-0560">Oxidoreductase</keyword>
<accession>A0A4R3MH14</accession>
<evidence type="ECO:0000313" key="4">
    <source>
        <dbReference type="Proteomes" id="UP000295678"/>
    </source>
</evidence>
<dbReference type="InterPro" id="IPR020904">
    <property type="entry name" value="Sc_DH/Rdtase_CS"/>
</dbReference>
<dbReference type="PANTHER" id="PTHR42879">
    <property type="entry name" value="3-OXOACYL-(ACYL-CARRIER-PROTEIN) REDUCTASE"/>
    <property type="match status" value="1"/>
</dbReference>
<gene>
    <name evidence="3" type="ORF">EDC22_101147</name>
</gene>
<dbReference type="Proteomes" id="UP000295678">
    <property type="component" value="Unassembled WGS sequence"/>
</dbReference>
<keyword evidence="4" id="KW-1185">Reference proteome</keyword>
<dbReference type="GO" id="GO:0032787">
    <property type="term" value="P:monocarboxylic acid metabolic process"/>
    <property type="evidence" value="ECO:0007669"/>
    <property type="project" value="UniProtKB-ARBA"/>
</dbReference>
<dbReference type="InterPro" id="IPR036291">
    <property type="entry name" value="NAD(P)-bd_dom_sf"/>
</dbReference>
<dbReference type="PRINTS" id="PR00081">
    <property type="entry name" value="GDHRDH"/>
</dbReference>
<evidence type="ECO:0000313" key="3">
    <source>
        <dbReference type="EMBL" id="TCT13285.1"/>
    </source>
</evidence>
<sequence length="257" mass="26937">MAAADTSARRRVLVTGGARGLGRAIVETLAGEGYDVLFTYNASAAPAEALVAELAAAYPQAAIEARPLDLASRTAVEGFVAALDDEAPFYGFVHNAGLPYDSLAAVMDQARAEQCMQVNFWSLTRLAGGVVRRMTRARAGRIVVVGSVVALRGSIGNAAYAASKAAILGYTRTLAMETAKRGVTVNYIAPGFIDTDMMAPYADYRQKMEGQIPVGRFATPHEIAAIVPFLLSPAASYITGAVVPVDGGLTAAMPVHR</sequence>
<dbReference type="Gene3D" id="3.40.50.720">
    <property type="entry name" value="NAD(P)-binding Rossmann-like Domain"/>
    <property type="match status" value="1"/>
</dbReference>
<dbReference type="FunFam" id="3.40.50.720:FF:000173">
    <property type="entry name" value="3-oxoacyl-[acyl-carrier protein] reductase"/>
    <property type="match status" value="1"/>
</dbReference>
<evidence type="ECO:0000256" key="2">
    <source>
        <dbReference type="ARBA" id="ARBA00023002"/>
    </source>
</evidence>
<dbReference type="EMBL" id="SMAK01000001">
    <property type="protein sequence ID" value="TCT13285.1"/>
    <property type="molecule type" value="Genomic_DNA"/>
</dbReference>